<keyword evidence="1" id="KW-0732">Signal</keyword>
<organism evidence="2 3">
    <name type="scientific">Oleispira antarctica</name>
    <dbReference type="NCBI Taxonomy" id="188908"/>
    <lineage>
        <taxon>Bacteria</taxon>
        <taxon>Pseudomonadati</taxon>
        <taxon>Pseudomonadota</taxon>
        <taxon>Gammaproteobacteria</taxon>
        <taxon>Oceanospirillales</taxon>
        <taxon>Oceanospirillaceae</taxon>
        <taxon>Oleispira</taxon>
    </lineage>
</organism>
<evidence type="ECO:0000256" key="1">
    <source>
        <dbReference type="SAM" id="SignalP"/>
    </source>
</evidence>
<dbReference type="PROSITE" id="PS51257">
    <property type="entry name" value="PROKAR_LIPOPROTEIN"/>
    <property type="match status" value="1"/>
</dbReference>
<evidence type="ECO:0008006" key="4">
    <source>
        <dbReference type="Google" id="ProtNLM"/>
    </source>
</evidence>
<name>A0A1Y5I0C4_OLEAN</name>
<evidence type="ECO:0000313" key="2">
    <source>
        <dbReference type="EMBL" id="OUS40712.1"/>
    </source>
</evidence>
<dbReference type="Proteomes" id="UP000227088">
    <property type="component" value="Unassembled WGS sequence"/>
</dbReference>
<sequence length="941" mass="108581">MIRILLIIIAGQLLQACSLFGSASEVEDFSGQTLNNIKTLNVKAAPNEIHDISHDDVINKYKEYLEVSEISELRVRAHHRIANLRLQKDEFLWEGGEESDELRLQLAEAELGRESIADYERLLREYPDRNDNDIALYQLAKAYSLAGEPFEAIRILEQLVEWYPRSDYFLESLFRLGEIYYANGVYDLAESSYQRLINRGAAHNKYFLSAQYLLGWSQFKQNDYETSLLSFTAVLDAEFPTENKLLGATRGQQDMLNDILRVMAITFDYQGDWEDINVFYQGLGGRHYEHLVYETLASQYYSKKYYKSGASTLRAFVKRYPDDVLAPNFYQRIITGYEKAGYSTLLRKHKKIFVNTYGVEGMYWNLHGLAVRETIKPVLAEYIWDLARFNHAWGQRIKKRSEKDARLQDAIDWYSEYIRSFPDASDTAKAHFLLAEVAYQMRQYPLAKDHYEIVAYQYPQYEKASESGYAAILTYSKHKPLKSGKAVWRQLTVASAMRFSQEFPSDSRRGQVLVNTAEMLLADKYYEQALMTAKLAKSAEGQLSVRHEYGAALVSGHAAFYLEKYELAEASIVDALQYNKIKTKVRKDLREKLAASIYKQGEAAKAAGDYKLAVTNWLRIATIVPESDIKVSAEFDAATLLMADEKYNEAVPVLLAFRSSYPKHRLLKDIPSKLIIAYESQEKWADAASELQLIWQQGGNKEQQRIALFQSAEYFEKADDLENALAMYKRYAHDYKRPFDPALEAHHKLDEIYLAQGEDTKRLFWMNKIVWLHLGAKQDKTDRSKYLAAKASYELAENERIKYDKIKITLPLAKSIDRKNKRMKAALERYTQAVQIGVLEYTTSATYRIAELYSQFSQRLLESERPEGLDELALEEYGYLLEDQAFPLEEASIEIHQTNAGRTSDGLYDQWVRLSFASLAKLMPAQYAKYEKQVSYVDAIR</sequence>
<dbReference type="SUPFAM" id="SSF48452">
    <property type="entry name" value="TPR-like"/>
    <property type="match status" value="2"/>
</dbReference>
<evidence type="ECO:0000313" key="3">
    <source>
        <dbReference type="Proteomes" id="UP000227088"/>
    </source>
</evidence>
<dbReference type="EMBL" id="MABE01000267">
    <property type="protein sequence ID" value="OUS40712.1"/>
    <property type="molecule type" value="Genomic_DNA"/>
</dbReference>
<protein>
    <recommendedName>
        <fullName evidence="4">Outer membrane lipoprotein BamD-like domain-containing protein</fullName>
    </recommendedName>
</protein>
<dbReference type="AlphaFoldDB" id="A0A1Y5I0C4"/>
<feature type="chain" id="PRO_5012848131" description="Outer membrane lipoprotein BamD-like domain-containing protein" evidence="1">
    <location>
        <begin position="24"/>
        <end position="941"/>
    </location>
</feature>
<reference evidence="3" key="1">
    <citation type="journal article" date="2017" name="Proc. Natl. Acad. Sci. U.S.A.">
        <title>Simulation of Deepwater Horizon oil plume reveals substrate specialization within a complex community of hydrocarbon degraders.</title>
        <authorList>
            <person name="Hu P."/>
            <person name="Dubinsky E.A."/>
            <person name="Probst A.J."/>
            <person name="Wang J."/>
            <person name="Sieber C.M.K."/>
            <person name="Tom L.M."/>
            <person name="Gardinali P."/>
            <person name="Banfield J.F."/>
            <person name="Atlas R.M."/>
            <person name="Andersen G.L."/>
        </authorList>
    </citation>
    <scope>NUCLEOTIDE SEQUENCE [LARGE SCALE GENOMIC DNA]</scope>
</reference>
<accession>A0A1Y5I0C4</accession>
<gene>
    <name evidence="2" type="ORF">A9R00_04655</name>
</gene>
<dbReference type="InterPro" id="IPR011990">
    <property type="entry name" value="TPR-like_helical_dom_sf"/>
</dbReference>
<dbReference type="SMART" id="SM00028">
    <property type="entry name" value="TPR"/>
    <property type="match status" value="5"/>
</dbReference>
<dbReference type="Gene3D" id="1.25.40.10">
    <property type="entry name" value="Tetratricopeptide repeat domain"/>
    <property type="match status" value="4"/>
</dbReference>
<comment type="caution">
    <text evidence="2">The sequence shown here is derived from an EMBL/GenBank/DDBJ whole genome shotgun (WGS) entry which is preliminary data.</text>
</comment>
<proteinExistence type="predicted"/>
<dbReference type="InterPro" id="IPR019734">
    <property type="entry name" value="TPR_rpt"/>
</dbReference>
<dbReference type="Pfam" id="PF13174">
    <property type="entry name" value="TPR_6"/>
    <property type="match status" value="2"/>
</dbReference>
<feature type="signal peptide" evidence="1">
    <location>
        <begin position="1"/>
        <end position="23"/>
    </location>
</feature>